<dbReference type="EMBL" id="JAUBYV010000005">
    <property type="protein sequence ID" value="KAK2626525.1"/>
    <property type="molecule type" value="Genomic_DNA"/>
</dbReference>
<dbReference type="GO" id="GO:0006914">
    <property type="term" value="P:autophagy"/>
    <property type="evidence" value="ECO:0007669"/>
    <property type="project" value="UniProtKB-KW"/>
</dbReference>
<comment type="caution">
    <text evidence="4">The sequence shown here is derived from an EMBL/GenBank/DDBJ whole genome shotgun (WGS) entry which is preliminary data.</text>
</comment>
<reference evidence="4" key="1">
    <citation type="submission" date="2023-06" db="EMBL/GenBank/DDBJ databases">
        <title>Draft genome of Marssonina rosae.</title>
        <authorList>
            <person name="Cheng Q."/>
        </authorList>
    </citation>
    <scope>NUCLEOTIDE SEQUENCE</scope>
    <source>
        <strain evidence="4">R4</strain>
    </source>
</reference>
<evidence type="ECO:0000256" key="2">
    <source>
        <dbReference type="ARBA" id="ARBA00022927"/>
    </source>
</evidence>
<gene>
    <name evidence="4" type="ORF">QTJ16_003700</name>
</gene>
<organism evidence="4 5">
    <name type="scientific">Diplocarpon rosae</name>
    <dbReference type="NCBI Taxonomy" id="946125"/>
    <lineage>
        <taxon>Eukaryota</taxon>
        <taxon>Fungi</taxon>
        <taxon>Dikarya</taxon>
        <taxon>Ascomycota</taxon>
        <taxon>Pezizomycotina</taxon>
        <taxon>Leotiomycetes</taxon>
        <taxon>Helotiales</taxon>
        <taxon>Drepanopezizaceae</taxon>
        <taxon>Diplocarpon</taxon>
    </lineage>
</organism>
<evidence type="ECO:0000256" key="3">
    <source>
        <dbReference type="ARBA" id="ARBA00023006"/>
    </source>
</evidence>
<keyword evidence="3" id="KW-0072">Autophagy</keyword>
<dbReference type="InterPro" id="IPR007135">
    <property type="entry name" value="Atg3/Atg10"/>
</dbReference>
<keyword evidence="2" id="KW-0653">Protein transport</keyword>
<dbReference type="GO" id="GO:0015031">
    <property type="term" value="P:protein transport"/>
    <property type="evidence" value="ECO:0007669"/>
    <property type="project" value="UniProtKB-KW"/>
</dbReference>
<protein>
    <submittedName>
        <fullName evidence="4">Uncharacterized protein</fullName>
    </submittedName>
</protein>
<accession>A0AAD9T1F7</accession>
<dbReference type="Proteomes" id="UP001285354">
    <property type="component" value="Unassembled WGS sequence"/>
</dbReference>
<dbReference type="AlphaFoldDB" id="A0AAD9T1F7"/>
<evidence type="ECO:0000313" key="5">
    <source>
        <dbReference type="Proteomes" id="UP001285354"/>
    </source>
</evidence>
<keyword evidence="5" id="KW-1185">Reference proteome</keyword>
<proteinExistence type="predicted"/>
<sequence length="200" mass="22731">MVHRDEYRHWPFLNQEEFELAGAFFDQKYIRAKLGPTRKSFKVRSQRVATTGDFYIEILRLLQPLDNADELSLALERLGGRGGLGDEEDTKDNADMGMDTAEEDADQEALSTAHMYDADALPNYSHYAHQSYVIYEIHLHPTYSMPTLWFTLHDLPIGEQVFDLDSVYRYLVPSTYKRKLRAAGITGGISAAVSIGTSDF</sequence>
<keyword evidence="1" id="KW-0833">Ubl conjugation pathway</keyword>
<dbReference type="GO" id="GO:0019787">
    <property type="term" value="F:ubiquitin-like protein transferase activity"/>
    <property type="evidence" value="ECO:0007669"/>
    <property type="project" value="InterPro"/>
</dbReference>
<evidence type="ECO:0000256" key="1">
    <source>
        <dbReference type="ARBA" id="ARBA00022786"/>
    </source>
</evidence>
<name>A0AAD9T1F7_9HELO</name>
<dbReference type="Pfam" id="PF03987">
    <property type="entry name" value="Autophagy_act_C"/>
    <property type="match status" value="1"/>
</dbReference>
<keyword evidence="2" id="KW-0813">Transport</keyword>
<evidence type="ECO:0000313" key="4">
    <source>
        <dbReference type="EMBL" id="KAK2626525.1"/>
    </source>
</evidence>